<dbReference type="InterPro" id="IPR001128">
    <property type="entry name" value="Cyt_P450"/>
</dbReference>
<dbReference type="InterPro" id="IPR017972">
    <property type="entry name" value="Cyt_P450_CS"/>
</dbReference>
<keyword evidence="11 13" id="KW-0503">Monooxygenase</keyword>
<keyword evidence="6" id="KW-0812">Transmembrane</keyword>
<dbReference type="InterPro" id="IPR036396">
    <property type="entry name" value="Cyt_P450_sf"/>
</dbReference>
<sequence>MEYATRSLLLILGLSVAVRVVKALSHHLHIRRCLRTIPGPRPSSLLWGEEWLLYHTEPGSQYSKWHEEFGRVVKFTGAIGHQALSITDTRAITSILGEHAYSFPKPDGVRAWFKATLGEGLVWTEGKENHQRQRRMLAPGLSKQSVRNMMPIFYGTASKLASHWSKLIENSDRGDEAEIEATSWAGRFALDSVTQAAFSYDCGFLSGDHESLLASLDGLTNNENKASSFYMRALFWIFPSILSIGQKGEMIRRSKRELGAIASKVWRDAKIAGDTEGKNLMAMMRVPTPVKVTLEPGDRFSEEEAVAQMRTVISAGYETTSGLIAWVLYELAMSSDVQARLREEILTAGDVDLSMDRLNELSFLDAVIKETLRMHPPISENHHQAAETISVPLSEPLPNSSETHLVIPKGTTIAIPVNVVHSDPSVFGDDADVFRPDRWSERQKKGIRNEREIFAFSEGPRTCIGKMFALTEIKVLLVTLFRQFSVSCSRDIEPFQSFVVRPRVKGEARSSLPLVVRKV</sequence>
<evidence type="ECO:0000256" key="8">
    <source>
        <dbReference type="ARBA" id="ARBA00022989"/>
    </source>
</evidence>
<evidence type="ECO:0000256" key="2">
    <source>
        <dbReference type="ARBA" id="ARBA00004370"/>
    </source>
</evidence>
<dbReference type="Pfam" id="PF00067">
    <property type="entry name" value="p450"/>
    <property type="match status" value="1"/>
</dbReference>
<evidence type="ECO:0000256" key="3">
    <source>
        <dbReference type="ARBA" id="ARBA00004721"/>
    </source>
</evidence>
<dbReference type="PRINTS" id="PR00385">
    <property type="entry name" value="P450"/>
</dbReference>
<name>A0ABR2ZP05_9AGAR</name>
<evidence type="ECO:0000256" key="11">
    <source>
        <dbReference type="ARBA" id="ARBA00023033"/>
    </source>
</evidence>
<feature type="signal peptide" evidence="14">
    <location>
        <begin position="1"/>
        <end position="23"/>
    </location>
</feature>
<dbReference type="PROSITE" id="PS00086">
    <property type="entry name" value="CYTOCHROME_P450"/>
    <property type="match status" value="1"/>
</dbReference>
<evidence type="ECO:0000256" key="6">
    <source>
        <dbReference type="ARBA" id="ARBA00022692"/>
    </source>
</evidence>
<keyword evidence="7 13" id="KW-0479">Metal-binding</keyword>
<gene>
    <name evidence="15" type="ORF">AAF712_009701</name>
</gene>
<keyword evidence="14" id="KW-0732">Signal</keyword>
<dbReference type="Proteomes" id="UP001437256">
    <property type="component" value="Unassembled WGS sequence"/>
</dbReference>
<comment type="similarity">
    <text evidence="4 13">Belongs to the cytochrome P450 family.</text>
</comment>
<evidence type="ECO:0000313" key="16">
    <source>
        <dbReference type="Proteomes" id="UP001437256"/>
    </source>
</evidence>
<dbReference type="PANTHER" id="PTHR24305:SF166">
    <property type="entry name" value="CYTOCHROME P450 12A4, MITOCHONDRIAL-RELATED"/>
    <property type="match status" value="1"/>
</dbReference>
<evidence type="ECO:0000256" key="4">
    <source>
        <dbReference type="ARBA" id="ARBA00010617"/>
    </source>
</evidence>
<keyword evidence="16" id="KW-1185">Reference proteome</keyword>
<evidence type="ECO:0000256" key="7">
    <source>
        <dbReference type="ARBA" id="ARBA00022723"/>
    </source>
</evidence>
<keyword evidence="8" id="KW-1133">Transmembrane helix</keyword>
<evidence type="ECO:0000256" key="13">
    <source>
        <dbReference type="RuleBase" id="RU000461"/>
    </source>
</evidence>
<keyword evidence="9 13" id="KW-0560">Oxidoreductase</keyword>
<comment type="pathway">
    <text evidence="3">Secondary metabolite biosynthesis; terpenoid biosynthesis.</text>
</comment>
<comment type="subcellular location">
    <subcellularLocation>
        <location evidence="2">Membrane</location>
    </subcellularLocation>
</comment>
<evidence type="ECO:0000256" key="9">
    <source>
        <dbReference type="ARBA" id="ARBA00023002"/>
    </source>
</evidence>
<accession>A0ABR2ZP05</accession>
<evidence type="ECO:0000256" key="1">
    <source>
        <dbReference type="ARBA" id="ARBA00001971"/>
    </source>
</evidence>
<comment type="caution">
    <text evidence="15">The sequence shown here is derived from an EMBL/GenBank/DDBJ whole genome shotgun (WGS) entry which is preliminary data.</text>
</comment>
<evidence type="ECO:0000256" key="12">
    <source>
        <dbReference type="ARBA" id="ARBA00023136"/>
    </source>
</evidence>
<evidence type="ECO:0008006" key="17">
    <source>
        <dbReference type="Google" id="ProtNLM"/>
    </source>
</evidence>
<dbReference type="Gene3D" id="1.10.630.10">
    <property type="entry name" value="Cytochrome P450"/>
    <property type="match status" value="1"/>
</dbReference>
<organism evidence="15 16">
    <name type="scientific">Marasmius tenuissimus</name>
    <dbReference type="NCBI Taxonomy" id="585030"/>
    <lineage>
        <taxon>Eukaryota</taxon>
        <taxon>Fungi</taxon>
        <taxon>Dikarya</taxon>
        <taxon>Basidiomycota</taxon>
        <taxon>Agaricomycotina</taxon>
        <taxon>Agaricomycetes</taxon>
        <taxon>Agaricomycetidae</taxon>
        <taxon>Agaricales</taxon>
        <taxon>Marasmiineae</taxon>
        <taxon>Marasmiaceae</taxon>
        <taxon>Marasmius</taxon>
    </lineage>
</organism>
<keyword evidence="5 13" id="KW-0349">Heme</keyword>
<dbReference type="InterPro" id="IPR050121">
    <property type="entry name" value="Cytochrome_P450_monoxygenase"/>
</dbReference>
<dbReference type="PANTHER" id="PTHR24305">
    <property type="entry name" value="CYTOCHROME P450"/>
    <property type="match status" value="1"/>
</dbReference>
<comment type="cofactor">
    <cofactor evidence="1">
        <name>heme</name>
        <dbReference type="ChEBI" id="CHEBI:30413"/>
    </cofactor>
</comment>
<dbReference type="InterPro" id="IPR002403">
    <property type="entry name" value="Cyt_P450_E_grp-IV"/>
</dbReference>
<evidence type="ECO:0000256" key="5">
    <source>
        <dbReference type="ARBA" id="ARBA00022617"/>
    </source>
</evidence>
<dbReference type="EMBL" id="JBBXMP010000082">
    <property type="protein sequence ID" value="KAL0063392.1"/>
    <property type="molecule type" value="Genomic_DNA"/>
</dbReference>
<evidence type="ECO:0000256" key="14">
    <source>
        <dbReference type="SAM" id="SignalP"/>
    </source>
</evidence>
<protein>
    <recommendedName>
        <fullName evidence="17">Cytochrome P450</fullName>
    </recommendedName>
</protein>
<feature type="chain" id="PRO_5045201593" description="Cytochrome P450" evidence="14">
    <location>
        <begin position="24"/>
        <end position="519"/>
    </location>
</feature>
<reference evidence="15 16" key="1">
    <citation type="submission" date="2024-05" db="EMBL/GenBank/DDBJ databases">
        <title>A draft genome resource for the thread blight pathogen Marasmius tenuissimus strain MS-2.</title>
        <authorList>
            <person name="Yulfo-Soto G.E."/>
            <person name="Baruah I.K."/>
            <person name="Amoako-Attah I."/>
            <person name="Bukari Y."/>
            <person name="Meinhardt L.W."/>
            <person name="Bailey B.A."/>
            <person name="Cohen S.P."/>
        </authorList>
    </citation>
    <scope>NUCLEOTIDE SEQUENCE [LARGE SCALE GENOMIC DNA]</scope>
    <source>
        <strain evidence="15 16">MS-2</strain>
    </source>
</reference>
<evidence type="ECO:0000313" key="15">
    <source>
        <dbReference type="EMBL" id="KAL0063392.1"/>
    </source>
</evidence>
<proteinExistence type="inferred from homology"/>
<keyword evidence="12" id="KW-0472">Membrane</keyword>
<dbReference type="PRINTS" id="PR00465">
    <property type="entry name" value="EP450IV"/>
</dbReference>
<keyword evidence="10 13" id="KW-0408">Iron</keyword>
<dbReference type="SUPFAM" id="SSF48264">
    <property type="entry name" value="Cytochrome P450"/>
    <property type="match status" value="1"/>
</dbReference>
<evidence type="ECO:0000256" key="10">
    <source>
        <dbReference type="ARBA" id="ARBA00023004"/>
    </source>
</evidence>